<comment type="cofactor">
    <cofactor evidence="2">
        <name>Co(2+)</name>
        <dbReference type="ChEBI" id="CHEBI:48828"/>
    </cofactor>
</comment>
<evidence type="ECO:0000313" key="16">
    <source>
        <dbReference type="Proteomes" id="UP000049578"/>
    </source>
</evidence>
<evidence type="ECO:0000256" key="12">
    <source>
        <dbReference type="NCBIfam" id="TIGR01357"/>
    </source>
</evidence>
<gene>
    <name evidence="15" type="ORF">AKK44_02770</name>
</gene>
<evidence type="ECO:0000256" key="6">
    <source>
        <dbReference type="ARBA" id="ARBA00022741"/>
    </source>
</evidence>
<dbReference type="Pfam" id="PF01761">
    <property type="entry name" value="DHQ_synthase"/>
    <property type="match status" value="1"/>
</dbReference>
<dbReference type="Gene3D" id="1.20.1090.10">
    <property type="entry name" value="Dehydroquinate synthase-like - alpha domain"/>
    <property type="match status" value="1"/>
</dbReference>
<evidence type="ECO:0000256" key="8">
    <source>
        <dbReference type="ARBA" id="ARBA00023027"/>
    </source>
</evidence>
<evidence type="ECO:0000256" key="9">
    <source>
        <dbReference type="ARBA" id="ARBA00023141"/>
    </source>
</evidence>
<keyword evidence="16" id="KW-1185">Reference proteome</keyword>
<dbReference type="AlphaFoldDB" id="A0A0P6SJX5"/>
<dbReference type="Pfam" id="PF24621">
    <property type="entry name" value="DHQS_C"/>
    <property type="match status" value="1"/>
</dbReference>
<feature type="domain" description="3-dehydroquinate synthase C-terminal" evidence="14">
    <location>
        <begin position="180"/>
        <end position="322"/>
    </location>
</feature>
<keyword evidence="8" id="KW-0520">NAD</keyword>
<dbReference type="InterPro" id="IPR030960">
    <property type="entry name" value="DHQS/DOIS_N"/>
</dbReference>
<comment type="caution">
    <text evidence="15">The sequence shown here is derived from an EMBL/GenBank/DDBJ whole genome shotgun (WGS) entry which is preliminary data.</text>
</comment>
<keyword evidence="6" id="KW-0547">Nucleotide-binding</keyword>
<dbReference type="Gene3D" id="3.40.50.1970">
    <property type="match status" value="1"/>
</dbReference>
<protein>
    <recommendedName>
        <fullName evidence="12">3-dehydroquinate synthase</fullName>
        <ecNumber evidence="12">4.2.3.4</ecNumber>
    </recommendedName>
</protein>
<dbReference type="EMBL" id="LHQM01000010">
    <property type="protein sequence ID" value="KPJ22593.1"/>
    <property type="molecule type" value="Genomic_DNA"/>
</dbReference>
<dbReference type="Proteomes" id="UP000049578">
    <property type="component" value="Unassembled WGS sequence"/>
</dbReference>
<dbReference type="InterPro" id="IPR030963">
    <property type="entry name" value="DHQ_synth_fam"/>
</dbReference>
<dbReference type="GO" id="GO:0003856">
    <property type="term" value="F:3-dehydroquinate synthase activity"/>
    <property type="evidence" value="ECO:0007669"/>
    <property type="project" value="UniProtKB-UniRule"/>
</dbReference>
<dbReference type="PANTHER" id="PTHR43622">
    <property type="entry name" value="3-DEHYDROQUINATE SYNTHASE"/>
    <property type="match status" value="1"/>
</dbReference>
<evidence type="ECO:0000256" key="11">
    <source>
        <dbReference type="ARBA" id="ARBA00023285"/>
    </source>
</evidence>
<comment type="cofactor">
    <cofactor evidence="1">
        <name>NAD(+)</name>
        <dbReference type="ChEBI" id="CHEBI:57540"/>
    </cofactor>
</comment>
<evidence type="ECO:0000256" key="10">
    <source>
        <dbReference type="ARBA" id="ARBA00023239"/>
    </source>
</evidence>
<evidence type="ECO:0000259" key="14">
    <source>
        <dbReference type="Pfam" id="PF24621"/>
    </source>
</evidence>
<evidence type="ECO:0000256" key="5">
    <source>
        <dbReference type="ARBA" id="ARBA00022723"/>
    </source>
</evidence>
<dbReference type="GO" id="GO:0000166">
    <property type="term" value="F:nucleotide binding"/>
    <property type="evidence" value="ECO:0007669"/>
    <property type="project" value="UniProtKB-KW"/>
</dbReference>
<keyword evidence="5" id="KW-0479">Metal-binding</keyword>
<dbReference type="SUPFAM" id="SSF56796">
    <property type="entry name" value="Dehydroquinate synthase-like"/>
    <property type="match status" value="1"/>
</dbReference>
<keyword evidence="4" id="KW-0028">Amino-acid biosynthesis</keyword>
<reference evidence="15 16" key="1">
    <citation type="submission" date="2015-08" db="EMBL/GenBank/DDBJ databases">
        <title>Genome sequence of Streptococcus phocae subsp. phocae ATCC 51973T isolated from liver specimen obtained from seal.</title>
        <authorList>
            <person name="Avendano-Herrera R."/>
        </authorList>
    </citation>
    <scope>NUCLEOTIDE SEQUENCE [LARGE SCALE GENOMIC DNA]</scope>
    <source>
        <strain evidence="15 16">ATCC 51973</strain>
    </source>
</reference>
<dbReference type="GO" id="GO:0009073">
    <property type="term" value="P:aromatic amino acid family biosynthetic process"/>
    <property type="evidence" value="ECO:0007669"/>
    <property type="project" value="UniProtKB-KW"/>
</dbReference>
<dbReference type="GO" id="GO:0008652">
    <property type="term" value="P:amino acid biosynthetic process"/>
    <property type="evidence" value="ECO:0007669"/>
    <property type="project" value="UniProtKB-KW"/>
</dbReference>
<evidence type="ECO:0000259" key="13">
    <source>
        <dbReference type="Pfam" id="PF01761"/>
    </source>
</evidence>
<dbReference type="PANTHER" id="PTHR43622:SF1">
    <property type="entry name" value="3-DEHYDROQUINATE SYNTHASE"/>
    <property type="match status" value="1"/>
</dbReference>
<keyword evidence="7" id="KW-0862">Zinc</keyword>
<dbReference type="EC" id="4.2.3.4" evidence="12"/>
<dbReference type="GO" id="GO:0046872">
    <property type="term" value="F:metal ion binding"/>
    <property type="evidence" value="ECO:0007669"/>
    <property type="project" value="UniProtKB-KW"/>
</dbReference>
<feature type="domain" description="3-dehydroquinate synthase N-terminal" evidence="13">
    <location>
        <begin position="69"/>
        <end position="178"/>
    </location>
</feature>
<evidence type="ECO:0000313" key="15">
    <source>
        <dbReference type="EMBL" id="KPJ22593.1"/>
    </source>
</evidence>
<dbReference type="InterPro" id="IPR050071">
    <property type="entry name" value="Dehydroquinate_synthase"/>
</dbReference>
<dbReference type="PATRIC" id="fig|119224.3.peg.73"/>
<comment type="cofactor">
    <cofactor evidence="3">
        <name>Zn(2+)</name>
        <dbReference type="ChEBI" id="CHEBI:29105"/>
    </cofactor>
</comment>
<dbReference type="PIRSF" id="PIRSF001455">
    <property type="entry name" value="DHQ_synth"/>
    <property type="match status" value="1"/>
</dbReference>
<evidence type="ECO:0000256" key="1">
    <source>
        <dbReference type="ARBA" id="ARBA00001911"/>
    </source>
</evidence>
<dbReference type="GO" id="GO:0009423">
    <property type="term" value="P:chorismate biosynthetic process"/>
    <property type="evidence" value="ECO:0007669"/>
    <property type="project" value="UniProtKB-UniRule"/>
</dbReference>
<dbReference type="STRING" id="119224.AKK44_02770"/>
<proteinExistence type="predicted"/>
<evidence type="ECO:0000256" key="3">
    <source>
        <dbReference type="ARBA" id="ARBA00001947"/>
    </source>
</evidence>
<dbReference type="InterPro" id="IPR056179">
    <property type="entry name" value="DHQS_C"/>
</dbReference>
<evidence type="ECO:0000256" key="7">
    <source>
        <dbReference type="ARBA" id="ARBA00022833"/>
    </source>
</evidence>
<evidence type="ECO:0000256" key="2">
    <source>
        <dbReference type="ARBA" id="ARBA00001941"/>
    </source>
</evidence>
<keyword evidence="10" id="KW-0456">Lyase</keyword>
<evidence type="ECO:0000256" key="4">
    <source>
        <dbReference type="ARBA" id="ARBA00022605"/>
    </source>
</evidence>
<keyword evidence="9" id="KW-0057">Aromatic amino acid biosynthesis</keyword>
<dbReference type="NCBIfam" id="TIGR01357">
    <property type="entry name" value="aroB"/>
    <property type="match status" value="1"/>
</dbReference>
<dbReference type="FunFam" id="3.40.50.1970:FF:000007">
    <property type="entry name" value="Pentafunctional AROM polypeptide"/>
    <property type="match status" value="1"/>
</dbReference>
<dbReference type="GO" id="GO:0005737">
    <property type="term" value="C:cytoplasm"/>
    <property type="evidence" value="ECO:0007669"/>
    <property type="project" value="InterPro"/>
</dbReference>
<keyword evidence="11" id="KW-0170">Cobalt</keyword>
<dbReference type="CDD" id="cd08195">
    <property type="entry name" value="DHQS"/>
    <property type="match status" value="1"/>
</dbReference>
<dbReference type="RefSeq" id="WP_054278420.1">
    <property type="nucleotide sequence ID" value="NZ_LHQM01000010.1"/>
</dbReference>
<dbReference type="InterPro" id="IPR016037">
    <property type="entry name" value="DHQ_synth_AroB"/>
</dbReference>
<accession>A0A0P6SJX5</accession>
<sequence length="361" mass="40455">MTKTLQIHSRVKDYNILFTDAIFETISTLVARRNGAKPFIITDGNVYHLYQPLFERLKTHFQGYVHVCAPGGHSKSLEEASAIYELLLAENITKNDLIITIGGGVIGDLGGFVAATFYRGIPYIQIPTTLLSQVDSSIGGKVGVHFKGFTNMIGSIYPPEAIIVSTDFLKTLPQREFACGMSEIIKIAFIHDRQLFGALTTYHNHPSTRMLQDIIYQAIANKKNIVEQDEFEGHQRLSLNFGHTLGHAIEALNDHETYLHGEAIAIGMLFDAKLALKQEFLPLEDYHALKTLLQAYQLPTQLTTSSKQAEELFEILKTDKKNKGEHIIFILPNQNSFTTFPVLKSDRTFSQTLKDLLSQKG</sequence>
<name>A0A0P6SJX5_9STRE</name>
<organism evidence="15 16">
    <name type="scientific">Streptococcus phocae</name>
    <dbReference type="NCBI Taxonomy" id="119224"/>
    <lineage>
        <taxon>Bacteria</taxon>
        <taxon>Bacillati</taxon>
        <taxon>Bacillota</taxon>
        <taxon>Bacilli</taxon>
        <taxon>Lactobacillales</taxon>
        <taxon>Streptococcaceae</taxon>
        <taxon>Streptococcus</taxon>
    </lineage>
</organism>